<keyword evidence="3" id="KW-1185">Reference proteome</keyword>
<sequence length="273" mass="31241">MSAALPLIPVFMGEGYKYWSIRMKTLLKSQDRWGFVKQGYTDPDDKVNRLQENGKKDAKALAIIQQAVHDNVFSRIALATTSKQAWSTLQKEFKGDPKVIVVKLQSLRRDFETLMMKNGESLANFFVKGNDNSQSNAILWREDEGQDHLRESTQKLDSKANCWSKEKQANYLREEEDENKLFMAVADAVDTPNDVWFVDSGFSNHMCSKKEMFKELDESHKIQVKLGDDKSIQVEGKGTVAIKNGHGNTKLIYDVYFIPKLAHNLLCWAIGYY</sequence>
<dbReference type="Proteomes" id="UP000595140">
    <property type="component" value="Unassembled WGS sequence"/>
</dbReference>
<reference evidence="2 3" key="1">
    <citation type="submission" date="2018-04" db="EMBL/GenBank/DDBJ databases">
        <authorList>
            <person name="Vogel A."/>
        </authorList>
    </citation>
    <scope>NUCLEOTIDE SEQUENCE [LARGE SCALE GENOMIC DNA]</scope>
</reference>
<dbReference type="EMBL" id="OOIL02001128">
    <property type="protein sequence ID" value="VFQ72966.1"/>
    <property type="molecule type" value="Genomic_DNA"/>
</dbReference>
<dbReference type="Pfam" id="PF22936">
    <property type="entry name" value="Pol_BBD"/>
    <property type="match status" value="1"/>
</dbReference>
<evidence type="ECO:0000313" key="2">
    <source>
        <dbReference type="EMBL" id="VFQ72966.1"/>
    </source>
</evidence>
<accession>A0A484L9T1</accession>
<dbReference type="OrthoDB" id="8063676at2759"/>
<organism evidence="2 3">
    <name type="scientific">Cuscuta campestris</name>
    <dbReference type="NCBI Taxonomy" id="132261"/>
    <lineage>
        <taxon>Eukaryota</taxon>
        <taxon>Viridiplantae</taxon>
        <taxon>Streptophyta</taxon>
        <taxon>Embryophyta</taxon>
        <taxon>Tracheophyta</taxon>
        <taxon>Spermatophyta</taxon>
        <taxon>Magnoliopsida</taxon>
        <taxon>eudicotyledons</taxon>
        <taxon>Gunneridae</taxon>
        <taxon>Pentapetalae</taxon>
        <taxon>asterids</taxon>
        <taxon>lamiids</taxon>
        <taxon>Solanales</taxon>
        <taxon>Convolvulaceae</taxon>
        <taxon>Cuscuteae</taxon>
        <taxon>Cuscuta</taxon>
        <taxon>Cuscuta subgen. Grammica</taxon>
        <taxon>Cuscuta sect. Cleistogrammica</taxon>
    </lineage>
</organism>
<dbReference type="Pfam" id="PF14223">
    <property type="entry name" value="Retrotran_gag_2"/>
    <property type="match status" value="1"/>
</dbReference>
<dbReference type="AlphaFoldDB" id="A0A484L9T1"/>
<dbReference type="InterPro" id="IPR054722">
    <property type="entry name" value="PolX-like_BBD"/>
</dbReference>
<dbReference type="PANTHER" id="PTHR35317">
    <property type="entry name" value="OS04G0629600 PROTEIN"/>
    <property type="match status" value="1"/>
</dbReference>
<protein>
    <recommendedName>
        <fullName evidence="1">Retrovirus-related Pol polyprotein from transposon TNT 1-94-like beta-barrel domain-containing protein</fullName>
    </recommendedName>
</protein>
<proteinExistence type="predicted"/>
<feature type="domain" description="Retrovirus-related Pol polyprotein from transposon TNT 1-94-like beta-barrel" evidence="1">
    <location>
        <begin position="196"/>
        <end position="267"/>
    </location>
</feature>
<evidence type="ECO:0000313" key="3">
    <source>
        <dbReference type="Proteomes" id="UP000595140"/>
    </source>
</evidence>
<name>A0A484L9T1_9ASTE</name>
<dbReference type="PANTHER" id="PTHR35317:SF35">
    <property type="entry name" value="DUF4219 DOMAIN-CONTAINING PROTEIN"/>
    <property type="match status" value="1"/>
</dbReference>
<gene>
    <name evidence="2" type="ORF">CCAM_LOCUS14742</name>
</gene>
<evidence type="ECO:0000259" key="1">
    <source>
        <dbReference type="Pfam" id="PF22936"/>
    </source>
</evidence>